<protein>
    <submittedName>
        <fullName evidence="1">Uncharacterized protein</fullName>
    </submittedName>
</protein>
<gene>
    <name evidence="1" type="ORF">MRB53_005266</name>
</gene>
<comment type="caution">
    <text evidence="1">The sequence shown here is derived from an EMBL/GenBank/DDBJ whole genome shotgun (WGS) entry which is preliminary data.</text>
</comment>
<accession>A0ACC2MDK2</accession>
<dbReference type="Proteomes" id="UP001234297">
    <property type="component" value="Chromosome 2"/>
</dbReference>
<keyword evidence="2" id="KW-1185">Reference proteome</keyword>
<sequence>MSVRKSKWHPPPPPTPRILHLPRRTRRSKTAKTPAGKPLSSREQQPEYRRDRRGKLEALFDQERVFSHSVPVVLLNTDESERRDRVEDGKSGRDGLEDENWKFQAEILRAECNFLRMEREIALKKLERNRLQMERTLQSAVKTLVLCFQGRKKIFEGKNLGILLEQEIEYLVEKLEELQKSSGFRDFELRECGNFDRQASVLRRKLEKIEQVSEETKCVREIREMAEASLKIESCNRFDKVSGSDRKSRFAADVETVRRKMELLSRGMLERMEEYGFSVLSSGSNSSSAASSKRMEIPEMGKRQQEVCSGRCKGIVRKIVEHVRAETEQWSQMQGMLGQVRDEMEELQASRDFWEDRALESDDRLQTLQSEMLEWKQKALSSENKVSELEKQISELQTELERLRTKPVDLSSPKAPPDIRSVEPIRTSGSQRLMDALKEKEKRVLICRLKENSHSSKKYTDRDDNRRGYNWGSNPKRPPLQEIGNSSPLLRQSRAVFPLFSPDSSN</sequence>
<dbReference type="EMBL" id="CM056810">
    <property type="protein sequence ID" value="KAJ8643518.1"/>
    <property type="molecule type" value="Genomic_DNA"/>
</dbReference>
<proteinExistence type="predicted"/>
<evidence type="ECO:0000313" key="1">
    <source>
        <dbReference type="EMBL" id="KAJ8643518.1"/>
    </source>
</evidence>
<name>A0ACC2MDK2_PERAE</name>
<evidence type="ECO:0000313" key="2">
    <source>
        <dbReference type="Proteomes" id="UP001234297"/>
    </source>
</evidence>
<reference evidence="1 2" key="1">
    <citation type="journal article" date="2022" name="Hortic Res">
        <title>A haplotype resolved chromosomal level avocado genome allows analysis of novel avocado genes.</title>
        <authorList>
            <person name="Nath O."/>
            <person name="Fletcher S.J."/>
            <person name="Hayward A."/>
            <person name="Shaw L.M."/>
            <person name="Masouleh A.K."/>
            <person name="Furtado A."/>
            <person name="Henry R.J."/>
            <person name="Mitter N."/>
        </authorList>
    </citation>
    <scope>NUCLEOTIDE SEQUENCE [LARGE SCALE GENOMIC DNA]</scope>
    <source>
        <strain evidence="2">cv. Hass</strain>
    </source>
</reference>
<organism evidence="1 2">
    <name type="scientific">Persea americana</name>
    <name type="common">Avocado</name>
    <dbReference type="NCBI Taxonomy" id="3435"/>
    <lineage>
        <taxon>Eukaryota</taxon>
        <taxon>Viridiplantae</taxon>
        <taxon>Streptophyta</taxon>
        <taxon>Embryophyta</taxon>
        <taxon>Tracheophyta</taxon>
        <taxon>Spermatophyta</taxon>
        <taxon>Magnoliopsida</taxon>
        <taxon>Magnoliidae</taxon>
        <taxon>Laurales</taxon>
        <taxon>Lauraceae</taxon>
        <taxon>Persea</taxon>
    </lineage>
</organism>